<feature type="compositionally biased region" description="Polar residues" evidence="1">
    <location>
        <begin position="503"/>
        <end position="518"/>
    </location>
</feature>
<dbReference type="SUPFAM" id="SSF81324">
    <property type="entry name" value="Voltage-gated potassium channels"/>
    <property type="match status" value="1"/>
</dbReference>
<feature type="region of interest" description="Disordered" evidence="1">
    <location>
        <begin position="401"/>
        <end position="465"/>
    </location>
</feature>
<organism evidence="3">
    <name type="scientific">Skeletonema marinoi</name>
    <dbReference type="NCBI Taxonomy" id="267567"/>
    <lineage>
        <taxon>Eukaryota</taxon>
        <taxon>Sar</taxon>
        <taxon>Stramenopiles</taxon>
        <taxon>Ochrophyta</taxon>
        <taxon>Bacillariophyta</taxon>
        <taxon>Coscinodiscophyceae</taxon>
        <taxon>Thalassiosirophycidae</taxon>
        <taxon>Thalassiosirales</taxon>
        <taxon>Skeletonemataceae</taxon>
        <taxon>Skeletonema</taxon>
        <taxon>Skeletonema marinoi-dohrnii complex</taxon>
    </lineage>
</organism>
<dbReference type="AlphaFoldDB" id="A0A7S1GFK3"/>
<feature type="compositionally biased region" description="Basic and acidic residues" evidence="1">
    <location>
        <begin position="436"/>
        <end position="445"/>
    </location>
</feature>
<accession>A0A7S1GFK3</accession>
<feature type="region of interest" description="Disordered" evidence="1">
    <location>
        <begin position="23"/>
        <end position="62"/>
    </location>
</feature>
<evidence type="ECO:0008006" key="4">
    <source>
        <dbReference type="Google" id="ProtNLM"/>
    </source>
</evidence>
<protein>
    <recommendedName>
        <fullName evidence="4">Potassium channel domain-containing protein</fullName>
    </recommendedName>
</protein>
<name>A0A7S1GFK3_9STRA</name>
<evidence type="ECO:0000256" key="1">
    <source>
        <dbReference type="SAM" id="MobiDB-lite"/>
    </source>
</evidence>
<evidence type="ECO:0000256" key="2">
    <source>
        <dbReference type="SAM" id="Phobius"/>
    </source>
</evidence>
<dbReference type="EMBL" id="HBFU01001887">
    <property type="protein sequence ID" value="CAD8927314.1"/>
    <property type="molecule type" value="Transcribed_RNA"/>
</dbReference>
<keyword evidence="2" id="KW-0472">Membrane</keyword>
<feature type="compositionally biased region" description="Polar residues" evidence="1">
    <location>
        <begin position="411"/>
        <end position="421"/>
    </location>
</feature>
<sequence>MIQRRMILVASRLPNAQLKAPQLFSKKKQQQQEQPPATPSTDGDTTTIEQGGGISTERRNNFSRQQATKDFDAIALNLRKKSRSSHQRTQSCLNKIRRNFIYVAFVLYLLVGTLFYMYDPGNEVHGVLAYYQAITIGFSVGLGTKDPTFVPDVWFSSLYILCGAAIIAVMLTVAGNQVEEAASMSMFESLQRRENYENQMTRNNPLKVRIYAFLAYNSAYLISIFAWVLWLGFIMCWAMLQVPEWDFGRAQYFAVSLCSSAGSFSLPTTASNTAYGLAGVSMMIGVPLMAMGISSIIVMFWQGHRFQKVKLAAWEDVSQEELKLLNELGVVDIGEGDRLTKGGFILLGLLRMGQEVGVMKYLADAFEAIEDRGGVIVRKASDCNKDGNGYYSKHAQAYVGGCPEDEEDEMPSTTSHVSSEASRAATLFSKESTAATEKRGKDDRSWSISVGVDSSTSRQPSDLNSLNFSGLSNILSGGNDLGPIDEAEDNNGTIPSRLDSDAGTISSRFGSDFGTTGSIEPRHTWEFNTP</sequence>
<keyword evidence="2" id="KW-1133">Transmembrane helix</keyword>
<feature type="transmembrane region" description="Helical" evidence="2">
    <location>
        <begin position="100"/>
        <end position="118"/>
    </location>
</feature>
<feature type="transmembrane region" description="Helical" evidence="2">
    <location>
        <begin position="154"/>
        <end position="174"/>
    </location>
</feature>
<feature type="transmembrane region" description="Helical" evidence="2">
    <location>
        <begin position="276"/>
        <end position="301"/>
    </location>
</feature>
<feature type="compositionally biased region" description="Polar residues" evidence="1">
    <location>
        <begin position="39"/>
        <end position="49"/>
    </location>
</feature>
<reference evidence="3" key="1">
    <citation type="submission" date="2021-01" db="EMBL/GenBank/DDBJ databases">
        <authorList>
            <person name="Corre E."/>
            <person name="Pelletier E."/>
            <person name="Niang G."/>
            <person name="Scheremetjew M."/>
            <person name="Finn R."/>
            <person name="Kale V."/>
            <person name="Holt S."/>
            <person name="Cochrane G."/>
            <person name="Meng A."/>
            <person name="Brown T."/>
            <person name="Cohen L."/>
        </authorList>
    </citation>
    <scope>NUCLEOTIDE SEQUENCE</scope>
    <source>
        <strain evidence="3">FE60</strain>
    </source>
</reference>
<feature type="region of interest" description="Disordered" evidence="1">
    <location>
        <begin position="479"/>
        <end position="530"/>
    </location>
</feature>
<feature type="compositionally biased region" description="Polar residues" evidence="1">
    <location>
        <begin position="446"/>
        <end position="465"/>
    </location>
</feature>
<feature type="transmembrane region" description="Helical" evidence="2">
    <location>
        <begin position="219"/>
        <end position="240"/>
    </location>
</feature>
<feature type="compositionally biased region" description="Basic and acidic residues" evidence="1">
    <location>
        <begin position="520"/>
        <end position="530"/>
    </location>
</feature>
<evidence type="ECO:0000313" key="3">
    <source>
        <dbReference type="EMBL" id="CAD8927314.1"/>
    </source>
</evidence>
<dbReference type="Gene3D" id="1.10.287.70">
    <property type="match status" value="1"/>
</dbReference>
<proteinExistence type="predicted"/>
<gene>
    <name evidence="3" type="ORF">SMAR1040_LOCUS1261</name>
</gene>
<keyword evidence="2" id="KW-0812">Transmembrane</keyword>